<protein>
    <submittedName>
        <fullName evidence="2">Hypothetical_protein</fullName>
    </submittedName>
</protein>
<keyword evidence="3" id="KW-1185">Reference proteome</keyword>
<evidence type="ECO:0000313" key="2">
    <source>
        <dbReference type="EMBL" id="CAL6058909.1"/>
    </source>
</evidence>
<evidence type="ECO:0000313" key="3">
    <source>
        <dbReference type="Proteomes" id="UP001642409"/>
    </source>
</evidence>
<name>A0AA86U464_9EUKA</name>
<gene>
    <name evidence="1" type="ORF">HINF_LOCUS24962</name>
    <name evidence="2" type="ORF">HINF_LOCUS48495</name>
</gene>
<comment type="caution">
    <text evidence="1">The sequence shown here is derived from an EMBL/GenBank/DDBJ whole genome shotgun (WGS) entry which is preliminary data.</text>
</comment>
<evidence type="ECO:0000313" key="1">
    <source>
        <dbReference type="EMBL" id="CAI9937317.1"/>
    </source>
</evidence>
<reference evidence="1" key="1">
    <citation type="submission" date="2023-06" db="EMBL/GenBank/DDBJ databases">
        <authorList>
            <person name="Kurt Z."/>
        </authorList>
    </citation>
    <scope>NUCLEOTIDE SEQUENCE</scope>
</reference>
<dbReference type="Proteomes" id="UP001642409">
    <property type="component" value="Unassembled WGS sequence"/>
</dbReference>
<reference evidence="2 3" key="2">
    <citation type="submission" date="2024-07" db="EMBL/GenBank/DDBJ databases">
        <authorList>
            <person name="Akdeniz Z."/>
        </authorList>
    </citation>
    <scope>NUCLEOTIDE SEQUENCE [LARGE SCALE GENOMIC DNA]</scope>
</reference>
<sequence length="838" mass="90971">MYHSIQFKSIAQLQNKISLIAYRPSIYKVCMRDILSQESIRSSYGNISLIGSQNGSLNIRNYQVAGTYYSKQCMSLCVLNSYQAQISITNVNYKPNYYTFGNQSSYLFAYVSNSSVQIKQLVLSVGSSSVNSLQTTQTSTNSNQFQYGGIITQINASSVIIHNSAVQAHLKQTTNYLNSSGMIVGSSNFSIISINNLCAFEQTTFSNSVVNLSGLFGAIGGKISFMNVKINYSASGNGLFSNFGIIGVLTVDCTVGLFNNLQINYLSTQKSSYSDNEINIAALIGSCNAKQVLLNQSNFQSNISAASDVSVVCGYQNSSFSINNIEIINSNVISLSSVSSSIGGGVFGCIDGISIKLNYLQIVINMRSLSINSESYCSGILGYSTNVVNISIYKCYIYNSSVQSTSQNNGQALASGIIASSNQQNIKFQQIQIDNISIISKSQNNFGISAGYIALLTSSNVYCSQLNITNSLIQSNSCAAMSAGIMGMFNYSNLIMQNTQVFNSIIFGSDEQYSNISLNTIRQASGVLSFVYHSQIQISKTSIQGVNITMISNLNKAATGGITGWLLFSNSTQKQIEIIDIYQLSNSLEYNSHSGGFNSIVDQSYDQQFNNTISNSVIITINQVYNPLGSTAYSYTGSVIGYTVGSSILLQNMLALQMNLTSNGVIGSYCGGLVDIITGYNDIKTQLTLIYNDIFNINIVSISTVDAVAGSAIGFITYNSNITIDQLIIHNTIINVSAKYVFAGSFAGSQWSQYNNSFVQIFNSEIYSVQIFYQNQMSTFINLILRPQWPLLTNSQIKISSTKSLGFSSINGIPVSNCENVQVQYINGNNFISESGCV</sequence>
<organism evidence="1">
    <name type="scientific">Hexamita inflata</name>
    <dbReference type="NCBI Taxonomy" id="28002"/>
    <lineage>
        <taxon>Eukaryota</taxon>
        <taxon>Metamonada</taxon>
        <taxon>Diplomonadida</taxon>
        <taxon>Hexamitidae</taxon>
        <taxon>Hexamitinae</taxon>
        <taxon>Hexamita</taxon>
    </lineage>
</organism>
<dbReference type="EMBL" id="CATOUU010000645">
    <property type="protein sequence ID" value="CAI9937317.1"/>
    <property type="molecule type" value="Genomic_DNA"/>
</dbReference>
<dbReference type="AlphaFoldDB" id="A0AA86U464"/>
<dbReference type="EMBL" id="CAXDID020000223">
    <property type="protein sequence ID" value="CAL6058909.1"/>
    <property type="molecule type" value="Genomic_DNA"/>
</dbReference>
<accession>A0AA86U464</accession>
<proteinExistence type="predicted"/>